<keyword evidence="3" id="KW-1185">Reference proteome</keyword>
<gene>
    <name evidence="2" type="ORF">WJX81_003684</name>
</gene>
<feature type="signal peptide" evidence="1">
    <location>
        <begin position="1"/>
        <end position="17"/>
    </location>
</feature>
<proteinExistence type="predicted"/>
<organism evidence="2 3">
    <name type="scientific">Elliptochloris bilobata</name>
    <dbReference type="NCBI Taxonomy" id="381761"/>
    <lineage>
        <taxon>Eukaryota</taxon>
        <taxon>Viridiplantae</taxon>
        <taxon>Chlorophyta</taxon>
        <taxon>core chlorophytes</taxon>
        <taxon>Trebouxiophyceae</taxon>
        <taxon>Trebouxiophyceae incertae sedis</taxon>
        <taxon>Elliptochloris clade</taxon>
        <taxon>Elliptochloris</taxon>
    </lineage>
</organism>
<evidence type="ECO:0000313" key="2">
    <source>
        <dbReference type="EMBL" id="KAK9839461.1"/>
    </source>
</evidence>
<dbReference type="AlphaFoldDB" id="A0AAW1S0F5"/>
<keyword evidence="1" id="KW-0732">Signal</keyword>
<dbReference type="Proteomes" id="UP001445335">
    <property type="component" value="Unassembled WGS sequence"/>
</dbReference>
<feature type="chain" id="PRO_5043654432" evidence="1">
    <location>
        <begin position="18"/>
        <end position="113"/>
    </location>
</feature>
<comment type="caution">
    <text evidence="2">The sequence shown here is derived from an EMBL/GenBank/DDBJ whole genome shotgun (WGS) entry which is preliminary data.</text>
</comment>
<protein>
    <submittedName>
        <fullName evidence="2">Uncharacterized protein</fullName>
    </submittedName>
</protein>
<accession>A0AAW1S0F5</accession>
<reference evidence="2 3" key="1">
    <citation type="journal article" date="2024" name="Nat. Commun.">
        <title>Phylogenomics reveals the evolutionary origins of lichenization in chlorophyte algae.</title>
        <authorList>
            <person name="Puginier C."/>
            <person name="Libourel C."/>
            <person name="Otte J."/>
            <person name="Skaloud P."/>
            <person name="Haon M."/>
            <person name="Grisel S."/>
            <person name="Petersen M."/>
            <person name="Berrin J.G."/>
            <person name="Delaux P.M."/>
            <person name="Dal Grande F."/>
            <person name="Keller J."/>
        </authorList>
    </citation>
    <scope>NUCLEOTIDE SEQUENCE [LARGE SCALE GENOMIC DNA]</scope>
    <source>
        <strain evidence="2 3">SAG 245.80</strain>
    </source>
</reference>
<name>A0AAW1S0F5_9CHLO</name>
<evidence type="ECO:0000313" key="3">
    <source>
        <dbReference type="Proteomes" id="UP001445335"/>
    </source>
</evidence>
<sequence length="113" mass="11421">MALAAITGLCLVSKAAGQSTFDAGSQLPDASNSATLREAQAMIYADPVDVQISRAVAPATGPALTAVRNDPLLSTTLAATLGLNTPTGKLSELVLPGVVKGVGTFLLTNNKTR</sequence>
<dbReference type="EMBL" id="JALJOU010000016">
    <property type="protein sequence ID" value="KAK9839461.1"/>
    <property type="molecule type" value="Genomic_DNA"/>
</dbReference>
<evidence type="ECO:0000256" key="1">
    <source>
        <dbReference type="SAM" id="SignalP"/>
    </source>
</evidence>